<dbReference type="Proteomes" id="UP000261420">
    <property type="component" value="Unplaced"/>
</dbReference>
<keyword evidence="2" id="KW-0964">Secreted</keyword>
<dbReference type="Pfam" id="PF00354">
    <property type="entry name" value="Pentaxin"/>
    <property type="match status" value="1"/>
</dbReference>
<keyword evidence="13" id="KW-1185">Reference proteome</keyword>
<proteinExistence type="inferred from homology"/>
<name>A0A3B4T9Y2_SERDU</name>
<dbReference type="InterPro" id="IPR051005">
    <property type="entry name" value="Pentraxin_domain"/>
</dbReference>
<keyword evidence="3 9" id="KW-0479">Metal-binding</keyword>
<evidence type="ECO:0000259" key="11">
    <source>
        <dbReference type="PROSITE" id="PS51828"/>
    </source>
</evidence>
<keyword evidence="6" id="KW-1015">Disulfide bond</keyword>
<evidence type="ECO:0000256" key="6">
    <source>
        <dbReference type="ARBA" id="ARBA00023157"/>
    </source>
</evidence>
<organism evidence="12 13">
    <name type="scientific">Seriola dumerili</name>
    <name type="common">Greater amberjack</name>
    <name type="synonym">Caranx dumerili</name>
    <dbReference type="NCBI Taxonomy" id="41447"/>
    <lineage>
        <taxon>Eukaryota</taxon>
        <taxon>Metazoa</taxon>
        <taxon>Chordata</taxon>
        <taxon>Craniata</taxon>
        <taxon>Vertebrata</taxon>
        <taxon>Euteleostomi</taxon>
        <taxon>Actinopterygii</taxon>
        <taxon>Neopterygii</taxon>
        <taxon>Teleostei</taxon>
        <taxon>Neoteleostei</taxon>
        <taxon>Acanthomorphata</taxon>
        <taxon>Carangaria</taxon>
        <taxon>Carangiformes</taxon>
        <taxon>Carangidae</taxon>
        <taxon>Seriola</taxon>
    </lineage>
</organism>
<evidence type="ECO:0000256" key="2">
    <source>
        <dbReference type="ARBA" id="ARBA00022525"/>
    </source>
</evidence>
<comment type="caution">
    <text evidence="8">Lacks conserved residue(s) required for the propagation of feature annotation.</text>
</comment>
<evidence type="ECO:0000256" key="1">
    <source>
        <dbReference type="ARBA" id="ARBA00004613"/>
    </source>
</evidence>
<accession>A0A3B4T9Y2</accession>
<dbReference type="GO" id="GO:0046872">
    <property type="term" value="F:metal ion binding"/>
    <property type="evidence" value="ECO:0007669"/>
    <property type="project" value="UniProtKB-KW"/>
</dbReference>
<comment type="similarity">
    <text evidence="7 9">Belongs to the pentraxin family.</text>
</comment>
<dbReference type="Gene3D" id="2.60.120.200">
    <property type="match status" value="1"/>
</dbReference>
<dbReference type="STRING" id="41447.ENSSDUP00000002918"/>
<evidence type="ECO:0000256" key="8">
    <source>
        <dbReference type="PROSITE-ProRule" id="PRU01172"/>
    </source>
</evidence>
<evidence type="ECO:0000256" key="7">
    <source>
        <dbReference type="ARBA" id="ARBA00038102"/>
    </source>
</evidence>
<dbReference type="Ensembl" id="ENSSDUT00000002991.1">
    <property type="protein sequence ID" value="ENSSDUP00000002918.1"/>
    <property type="gene ID" value="ENSSDUG00000002255.1"/>
</dbReference>
<keyword evidence="5 9" id="KW-0106">Calcium</keyword>
<sequence>NEPLYFILGSLTKASSGSALGSTPNSKSLAPRPKTAPPSPARMGEDSRASARLGPGGTVTRCEPKRTHFLSLSFPPNTWHSMCATWRSDNGLAQLWMDGKPTIKRYIQSGQPTSGTPITVLGQQTDTYVASLSTDWSFICMIPRVHMWDYILSAHQLKRYLNDKHLVLVDEEPPMFVLKSEILLNPDN</sequence>
<dbReference type="InterPro" id="IPR001759">
    <property type="entry name" value="PTX_dom"/>
</dbReference>
<dbReference type="PANTHER" id="PTHR45869">
    <property type="entry name" value="C-REACTIVE PROTEIN-RELATED"/>
    <property type="match status" value="1"/>
</dbReference>
<dbReference type="InterPro" id="IPR013320">
    <property type="entry name" value="ConA-like_dom_sf"/>
</dbReference>
<comment type="subunit">
    <text evidence="9">Homopentamer. Pentaxin (or pentraxin) have a discoid arrangement of 5 non-covalently bound subunits.</text>
</comment>
<evidence type="ECO:0000313" key="13">
    <source>
        <dbReference type="Proteomes" id="UP000261420"/>
    </source>
</evidence>
<dbReference type="GO" id="GO:0005576">
    <property type="term" value="C:extracellular region"/>
    <property type="evidence" value="ECO:0007669"/>
    <property type="project" value="UniProtKB-SubCell"/>
</dbReference>
<evidence type="ECO:0000256" key="10">
    <source>
        <dbReference type="SAM" id="MobiDB-lite"/>
    </source>
</evidence>
<feature type="domain" description="Pentraxin (PTX)" evidence="11">
    <location>
        <begin position="1"/>
        <end position="188"/>
    </location>
</feature>
<feature type="compositionally biased region" description="Polar residues" evidence="10">
    <location>
        <begin position="14"/>
        <end position="28"/>
    </location>
</feature>
<dbReference type="PROSITE" id="PS51828">
    <property type="entry name" value="PTX_2"/>
    <property type="match status" value="1"/>
</dbReference>
<feature type="region of interest" description="Disordered" evidence="10">
    <location>
        <begin position="14"/>
        <end position="59"/>
    </location>
</feature>
<dbReference type="SUPFAM" id="SSF49899">
    <property type="entry name" value="Concanavalin A-like lectins/glucanases"/>
    <property type="match status" value="1"/>
</dbReference>
<reference evidence="12" key="1">
    <citation type="submission" date="2025-08" db="UniProtKB">
        <authorList>
            <consortium name="Ensembl"/>
        </authorList>
    </citation>
    <scope>IDENTIFICATION</scope>
</reference>
<evidence type="ECO:0000256" key="4">
    <source>
        <dbReference type="ARBA" id="ARBA00022729"/>
    </source>
</evidence>
<comment type="subcellular location">
    <subcellularLocation>
        <location evidence="1 9">Secreted</location>
    </subcellularLocation>
</comment>
<evidence type="ECO:0000256" key="3">
    <source>
        <dbReference type="ARBA" id="ARBA00022723"/>
    </source>
</evidence>
<dbReference type="GeneTree" id="ENSGT00990000206813"/>
<dbReference type="PRINTS" id="PR00895">
    <property type="entry name" value="PENTAXIN"/>
</dbReference>
<reference evidence="12" key="2">
    <citation type="submission" date="2025-09" db="UniProtKB">
        <authorList>
            <consortium name="Ensembl"/>
        </authorList>
    </citation>
    <scope>IDENTIFICATION</scope>
</reference>
<keyword evidence="4" id="KW-0732">Signal</keyword>
<dbReference type="PANTHER" id="PTHR45869:SF7">
    <property type="entry name" value="C-REACTIVE PROTEIN"/>
    <property type="match status" value="1"/>
</dbReference>
<evidence type="ECO:0000313" key="12">
    <source>
        <dbReference type="Ensembl" id="ENSSDUP00000002918.1"/>
    </source>
</evidence>
<comment type="cofactor">
    <cofactor evidence="9">
        <name>Ca(2+)</name>
        <dbReference type="ChEBI" id="CHEBI:29108"/>
    </cofactor>
    <text evidence="9">Binds 2 calcium ions per subunit.</text>
</comment>
<dbReference type="SMART" id="SM00159">
    <property type="entry name" value="PTX"/>
    <property type="match status" value="1"/>
</dbReference>
<protein>
    <recommendedName>
        <fullName evidence="9">Pentraxin family member</fullName>
    </recommendedName>
</protein>
<evidence type="ECO:0000256" key="5">
    <source>
        <dbReference type="ARBA" id="ARBA00022837"/>
    </source>
</evidence>
<dbReference type="AlphaFoldDB" id="A0A3B4T9Y2"/>
<evidence type="ECO:0000256" key="9">
    <source>
        <dbReference type="RuleBase" id="RU362112"/>
    </source>
</evidence>